<protein>
    <submittedName>
        <fullName evidence="4">UBX domain-containing protein, putative</fullName>
    </submittedName>
</protein>
<evidence type="ECO:0000313" key="5">
    <source>
        <dbReference type="Proteomes" id="UP000018050"/>
    </source>
</evidence>
<dbReference type="PROSITE" id="PS50033">
    <property type="entry name" value="UBX"/>
    <property type="match status" value="1"/>
</dbReference>
<dbReference type="GO" id="GO:0043161">
    <property type="term" value="P:proteasome-mediated ubiquitin-dependent protein catabolic process"/>
    <property type="evidence" value="ECO:0007669"/>
    <property type="project" value="TreeGrafter"/>
</dbReference>
<dbReference type="RefSeq" id="XP_013248024.1">
    <property type="nucleotide sequence ID" value="XM_013392570.1"/>
</dbReference>
<feature type="domain" description="UBX" evidence="2">
    <location>
        <begin position="173"/>
        <end position="209"/>
    </location>
</feature>
<dbReference type="GO" id="GO:0005829">
    <property type="term" value="C:cytosol"/>
    <property type="evidence" value="ECO:0007669"/>
    <property type="project" value="TreeGrafter"/>
</dbReference>
<reference evidence="4" key="2">
    <citation type="submission" date="2013-10" db="EMBL/GenBank/DDBJ databases">
        <authorList>
            <person name="Aslett M."/>
        </authorList>
    </citation>
    <scope>NUCLEOTIDE SEQUENCE</scope>
    <source>
        <strain evidence="4">Houghton</strain>
    </source>
</reference>
<dbReference type="GO" id="GO:0031468">
    <property type="term" value="P:nuclear membrane reassembly"/>
    <property type="evidence" value="ECO:0007669"/>
    <property type="project" value="TreeGrafter"/>
</dbReference>
<dbReference type="InterPro" id="IPR001012">
    <property type="entry name" value="UBX_dom"/>
</dbReference>
<organism evidence="4 5">
    <name type="scientific">Eimeria acervulina</name>
    <name type="common">Coccidian parasite</name>
    <dbReference type="NCBI Taxonomy" id="5801"/>
    <lineage>
        <taxon>Eukaryota</taxon>
        <taxon>Sar</taxon>
        <taxon>Alveolata</taxon>
        <taxon>Apicomplexa</taxon>
        <taxon>Conoidasida</taxon>
        <taxon>Coccidia</taxon>
        <taxon>Eucoccidiorida</taxon>
        <taxon>Eimeriorina</taxon>
        <taxon>Eimeriidae</taxon>
        <taxon>Eimeria</taxon>
    </lineage>
</organism>
<evidence type="ECO:0000259" key="2">
    <source>
        <dbReference type="PROSITE" id="PS50033"/>
    </source>
</evidence>
<evidence type="ECO:0000256" key="1">
    <source>
        <dbReference type="SAM" id="MobiDB-lite"/>
    </source>
</evidence>
<feature type="domain" description="SEP" evidence="3">
    <location>
        <begin position="53"/>
        <end position="116"/>
    </location>
</feature>
<dbReference type="VEuPathDB" id="ToxoDB:EAH_00029540"/>
<dbReference type="GO" id="GO:0000045">
    <property type="term" value="P:autophagosome assembly"/>
    <property type="evidence" value="ECO:0007669"/>
    <property type="project" value="TreeGrafter"/>
</dbReference>
<gene>
    <name evidence="4" type="ORF">EAH_00029540</name>
</gene>
<dbReference type="SUPFAM" id="SSF102848">
    <property type="entry name" value="NSFL1 (p97 ATPase) cofactor p47, SEP domain"/>
    <property type="match status" value="1"/>
</dbReference>
<dbReference type="Pfam" id="PF08059">
    <property type="entry name" value="SEP"/>
    <property type="match status" value="1"/>
</dbReference>
<dbReference type="InterPro" id="IPR029071">
    <property type="entry name" value="Ubiquitin-like_domsf"/>
</dbReference>
<dbReference type="GO" id="GO:0043130">
    <property type="term" value="F:ubiquitin binding"/>
    <property type="evidence" value="ECO:0007669"/>
    <property type="project" value="TreeGrafter"/>
</dbReference>
<feature type="compositionally biased region" description="Basic and acidic residues" evidence="1">
    <location>
        <begin position="7"/>
        <end position="20"/>
    </location>
</feature>
<dbReference type="GeneID" id="25271024"/>
<feature type="region of interest" description="Disordered" evidence="1">
    <location>
        <begin position="1"/>
        <end position="38"/>
    </location>
</feature>
<keyword evidence="5" id="KW-1185">Reference proteome</keyword>
<dbReference type="OrthoDB" id="25887at2759"/>
<dbReference type="GO" id="GO:0007030">
    <property type="term" value="P:Golgi organization"/>
    <property type="evidence" value="ECO:0007669"/>
    <property type="project" value="TreeGrafter"/>
</dbReference>
<name>U6GTM8_EIMAC</name>
<dbReference type="SMART" id="SM00553">
    <property type="entry name" value="SEP"/>
    <property type="match status" value="1"/>
</dbReference>
<dbReference type="InterPro" id="IPR036241">
    <property type="entry name" value="NSFL1C_SEP_dom_sf"/>
</dbReference>
<dbReference type="PANTHER" id="PTHR23333">
    <property type="entry name" value="UBX DOMAIN CONTAINING PROTEIN"/>
    <property type="match status" value="1"/>
</dbReference>
<dbReference type="SUPFAM" id="SSF54236">
    <property type="entry name" value="Ubiquitin-like"/>
    <property type="match status" value="1"/>
</dbReference>
<dbReference type="GO" id="GO:0061025">
    <property type="term" value="P:membrane fusion"/>
    <property type="evidence" value="ECO:0007669"/>
    <property type="project" value="TreeGrafter"/>
</dbReference>
<dbReference type="PROSITE" id="PS51399">
    <property type="entry name" value="SEP"/>
    <property type="match status" value="1"/>
</dbReference>
<proteinExistence type="predicted"/>
<reference evidence="4" key="1">
    <citation type="submission" date="2013-10" db="EMBL/GenBank/DDBJ databases">
        <title>Genomic analysis of the causative agents of coccidiosis in chickens.</title>
        <authorList>
            <person name="Reid A.J."/>
            <person name="Blake D."/>
            <person name="Billington K."/>
            <person name="Browne H."/>
            <person name="Dunn M."/>
            <person name="Hung S."/>
            <person name="Kawahara F."/>
            <person name="Miranda-Saavedra D."/>
            <person name="Mourier T."/>
            <person name="Nagra H."/>
            <person name="Otto T.D."/>
            <person name="Rawlings N."/>
            <person name="Sanchez A."/>
            <person name="Sanders M."/>
            <person name="Subramaniam C."/>
            <person name="Tay Y."/>
            <person name="Dear P."/>
            <person name="Doerig C."/>
            <person name="Gruber A."/>
            <person name="Parkinson J."/>
            <person name="Shirley M."/>
            <person name="Wan K.L."/>
            <person name="Berriman M."/>
            <person name="Tomley F."/>
            <person name="Pain A."/>
        </authorList>
    </citation>
    <scope>NUCLEOTIDE SEQUENCE</scope>
    <source>
        <strain evidence="4">Houghton</strain>
    </source>
</reference>
<dbReference type="AlphaFoldDB" id="U6GTM8"/>
<accession>U6GTM8</accession>
<dbReference type="Gene3D" id="3.10.20.90">
    <property type="entry name" value="Phosphatidylinositol 3-kinase Catalytic Subunit, Chain A, domain 1"/>
    <property type="match status" value="1"/>
</dbReference>
<sequence length="209" mass="21987">MAIRSLADLRETQDEPHDDSSGTSSFAGGERSGLAIQNPSAAFPSATRGAAPAGSRRVTLYANGFTVDDGPFREFGRRENDVFIEELKAGVAPKELQQGGRQVHVLLDDRHEEKYTPPPPPQYVLFGGEGQSLSGDRPSPSGAAAAASSAAAVDISRAAEAAAATAAAAAGDPSVQQTQILFRFHDGQRVAQHFPVSTTVQQLLDFVQT</sequence>
<dbReference type="PANTHER" id="PTHR23333:SF20">
    <property type="entry name" value="NSFL1 COFACTOR P47"/>
    <property type="match status" value="1"/>
</dbReference>
<dbReference type="Proteomes" id="UP000018050">
    <property type="component" value="Unassembled WGS sequence"/>
</dbReference>
<dbReference type="EMBL" id="HG672615">
    <property type="protein sequence ID" value="CDI82638.1"/>
    <property type="molecule type" value="Genomic_DNA"/>
</dbReference>
<dbReference type="Gene3D" id="3.30.420.210">
    <property type="entry name" value="SEP domain"/>
    <property type="match status" value="1"/>
</dbReference>
<dbReference type="GO" id="GO:0005634">
    <property type="term" value="C:nucleus"/>
    <property type="evidence" value="ECO:0007669"/>
    <property type="project" value="TreeGrafter"/>
</dbReference>
<evidence type="ECO:0000259" key="3">
    <source>
        <dbReference type="PROSITE" id="PS51399"/>
    </source>
</evidence>
<dbReference type="OMA" id="SRCQRSC"/>
<dbReference type="Pfam" id="PF00789">
    <property type="entry name" value="UBX"/>
    <property type="match status" value="1"/>
</dbReference>
<dbReference type="InterPro" id="IPR012989">
    <property type="entry name" value="SEP_domain"/>
</dbReference>
<evidence type="ECO:0000313" key="4">
    <source>
        <dbReference type="EMBL" id="CDI82638.1"/>
    </source>
</evidence>